<dbReference type="Gene3D" id="1.10.287.690">
    <property type="entry name" value="Helix hairpin bin"/>
    <property type="match status" value="1"/>
</dbReference>
<organism evidence="1">
    <name type="scientific">marine sediment metagenome</name>
    <dbReference type="NCBI Taxonomy" id="412755"/>
    <lineage>
        <taxon>unclassified sequences</taxon>
        <taxon>metagenomes</taxon>
        <taxon>ecological metagenomes</taxon>
    </lineage>
</organism>
<sequence>FRSAGADEYEELCKKMLNSLYGKFGQKGENWLKIGDCPGELDREELVFKWPKKKHSTRPPL</sequence>
<gene>
    <name evidence="1" type="ORF">S03H2_15871</name>
</gene>
<reference evidence="1" key="1">
    <citation type="journal article" date="2014" name="Front. Microbiol.">
        <title>High frequency of phylogenetically diverse reductive dehalogenase-homologous genes in deep subseafloor sedimentary metagenomes.</title>
        <authorList>
            <person name="Kawai M."/>
            <person name="Futagami T."/>
            <person name="Toyoda A."/>
            <person name="Takaki Y."/>
            <person name="Nishi S."/>
            <person name="Hori S."/>
            <person name="Arai W."/>
            <person name="Tsubouchi T."/>
            <person name="Morono Y."/>
            <person name="Uchiyama I."/>
            <person name="Ito T."/>
            <person name="Fujiyama A."/>
            <person name="Inagaki F."/>
            <person name="Takami H."/>
        </authorList>
    </citation>
    <scope>NUCLEOTIDE SEQUENCE</scope>
    <source>
        <strain evidence="1">Expedition CK06-06</strain>
    </source>
</reference>
<accession>X1FVC8</accession>
<feature type="non-terminal residue" evidence="1">
    <location>
        <position position="1"/>
    </location>
</feature>
<protein>
    <submittedName>
        <fullName evidence="1">Uncharacterized protein</fullName>
    </submittedName>
</protein>
<comment type="caution">
    <text evidence="1">The sequence shown here is derived from an EMBL/GenBank/DDBJ whole genome shotgun (WGS) entry which is preliminary data.</text>
</comment>
<proteinExistence type="predicted"/>
<dbReference type="EMBL" id="BARU01008075">
    <property type="protein sequence ID" value="GAH36470.1"/>
    <property type="molecule type" value="Genomic_DNA"/>
</dbReference>
<evidence type="ECO:0000313" key="1">
    <source>
        <dbReference type="EMBL" id="GAH36470.1"/>
    </source>
</evidence>
<dbReference type="AlphaFoldDB" id="X1FVC8"/>
<name>X1FVC8_9ZZZZ</name>